<dbReference type="SMART" id="SM00345">
    <property type="entry name" value="HTH_GNTR"/>
    <property type="match status" value="1"/>
</dbReference>
<dbReference type="GO" id="GO:0006547">
    <property type="term" value="P:L-histidine metabolic process"/>
    <property type="evidence" value="ECO:0007669"/>
    <property type="project" value="UniProtKB-UniRule"/>
</dbReference>
<comment type="pathway">
    <text evidence="7">Amino-acid degradation; L-histidine degradation into L-glutamate [regulation].</text>
</comment>
<evidence type="ECO:0000256" key="1">
    <source>
        <dbReference type="ARBA" id="ARBA00022491"/>
    </source>
</evidence>
<dbReference type="InterPro" id="IPR050679">
    <property type="entry name" value="Bact_HTH_transcr_reg"/>
</dbReference>
<dbReference type="PRINTS" id="PR00035">
    <property type="entry name" value="HTHGNTR"/>
</dbReference>
<keyword evidence="2" id="KW-0369">Histidine metabolism</keyword>
<dbReference type="InterPro" id="IPR011663">
    <property type="entry name" value="UTRA"/>
</dbReference>
<dbReference type="FunFam" id="1.10.10.10:FF:000079">
    <property type="entry name" value="GntR family transcriptional regulator"/>
    <property type="match status" value="1"/>
</dbReference>
<evidence type="ECO:0000313" key="11">
    <source>
        <dbReference type="EMBL" id="PWW11614.1"/>
    </source>
</evidence>
<evidence type="ECO:0000259" key="10">
    <source>
        <dbReference type="PROSITE" id="PS50949"/>
    </source>
</evidence>
<dbReference type="NCBIfam" id="TIGR02018">
    <property type="entry name" value="his_ut_repres"/>
    <property type="match status" value="1"/>
</dbReference>
<protein>
    <recommendedName>
        <fullName evidence="8 9">Histidine utilization repressor</fullName>
    </recommendedName>
</protein>
<dbReference type="PANTHER" id="PTHR44846:SF16">
    <property type="entry name" value="TRANSCRIPTIONAL REGULATOR PHNF-RELATED"/>
    <property type="match status" value="1"/>
</dbReference>
<dbReference type="GO" id="GO:0045892">
    <property type="term" value="P:negative regulation of DNA-templated transcription"/>
    <property type="evidence" value="ECO:0007669"/>
    <property type="project" value="UniProtKB-UniRule"/>
</dbReference>
<dbReference type="InterPro" id="IPR036388">
    <property type="entry name" value="WH-like_DNA-bd_sf"/>
</dbReference>
<dbReference type="SUPFAM" id="SSF46785">
    <property type="entry name" value="Winged helix' DNA-binding domain"/>
    <property type="match status" value="1"/>
</dbReference>
<dbReference type="InterPro" id="IPR000524">
    <property type="entry name" value="Tscrpt_reg_HTH_GntR"/>
</dbReference>
<comment type="function">
    <text evidence="6">Repressor which binds to the hutP region in the histidine utilization (hut) operon. It blocks the expression of all the hut genes in the absence of inducer.</text>
</comment>
<dbReference type="GO" id="GO:0003677">
    <property type="term" value="F:DNA binding"/>
    <property type="evidence" value="ECO:0007669"/>
    <property type="project" value="UniProtKB-UniRule"/>
</dbReference>
<dbReference type="InterPro" id="IPR028978">
    <property type="entry name" value="Chorismate_lyase_/UTRA_dom_sf"/>
</dbReference>
<dbReference type="Pfam" id="PF00392">
    <property type="entry name" value="GntR"/>
    <property type="match status" value="1"/>
</dbReference>
<keyword evidence="4" id="KW-0238">DNA-binding</keyword>
<keyword evidence="12" id="KW-1185">Reference proteome</keyword>
<dbReference type="FunFam" id="3.40.1410.10:FF:000004">
    <property type="entry name" value="Histidine utilization repressor"/>
    <property type="match status" value="1"/>
</dbReference>
<dbReference type="PROSITE" id="PS50949">
    <property type="entry name" value="HTH_GNTR"/>
    <property type="match status" value="1"/>
</dbReference>
<evidence type="ECO:0000256" key="2">
    <source>
        <dbReference type="ARBA" id="ARBA00022808"/>
    </source>
</evidence>
<dbReference type="PANTHER" id="PTHR44846">
    <property type="entry name" value="MANNOSYL-D-GLYCERATE TRANSPORT/METABOLISM SYSTEM REPRESSOR MNGR-RELATED"/>
    <property type="match status" value="1"/>
</dbReference>
<gene>
    <name evidence="11" type="ORF">DES37_102222</name>
</gene>
<organism evidence="11 12">
    <name type="scientific">Mangrovibacter plantisponsor</name>
    <dbReference type="NCBI Taxonomy" id="451513"/>
    <lineage>
        <taxon>Bacteria</taxon>
        <taxon>Pseudomonadati</taxon>
        <taxon>Pseudomonadota</taxon>
        <taxon>Gammaproteobacteria</taxon>
        <taxon>Enterobacterales</taxon>
        <taxon>Enterobacteriaceae</taxon>
        <taxon>Mangrovibacter</taxon>
    </lineage>
</organism>
<evidence type="ECO:0000256" key="3">
    <source>
        <dbReference type="ARBA" id="ARBA00023015"/>
    </source>
</evidence>
<dbReference type="EMBL" id="QGTS01000002">
    <property type="protein sequence ID" value="PWW11614.1"/>
    <property type="molecule type" value="Genomic_DNA"/>
</dbReference>
<dbReference type="CDD" id="cd07377">
    <property type="entry name" value="WHTH_GntR"/>
    <property type="match status" value="1"/>
</dbReference>
<dbReference type="Gene3D" id="3.40.1410.10">
    <property type="entry name" value="Chorismate lyase-like"/>
    <property type="match status" value="1"/>
</dbReference>
<dbReference type="InterPro" id="IPR036390">
    <property type="entry name" value="WH_DNA-bd_sf"/>
</dbReference>
<reference evidence="11 12" key="1">
    <citation type="submission" date="2018-05" db="EMBL/GenBank/DDBJ databases">
        <title>Genomic Encyclopedia of Type Strains, Phase IV (KMG-IV): sequencing the most valuable type-strain genomes for metagenomic binning, comparative biology and taxonomic classification.</title>
        <authorList>
            <person name="Goeker M."/>
        </authorList>
    </citation>
    <scope>NUCLEOTIDE SEQUENCE [LARGE SCALE GENOMIC DNA]</scope>
    <source>
        <strain evidence="11 12">DSM 19579</strain>
    </source>
</reference>
<proteinExistence type="predicted"/>
<comment type="caution">
    <text evidence="11">The sequence shown here is derived from an EMBL/GenBank/DDBJ whole genome shotgun (WGS) entry which is preliminary data.</text>
</comment>
<evidence type="ECO:0000313" key="12">
    <source>
        <dbReference type="Proteomes" id="UP000246744"/>
    </source>
</evidence>
<keyword evidence="3" id="KW-0805">Transcription regulation</keyword>
<accession>A0A317Q4T9</accession>
<evidence type="ECO:0000256" key="6">
    <source>
        <dbReference type="ARBA" id="ARBA00058362"/>
    </source>
</evidence>
<dbReference type="InterPro" id="IPR010248">
    <property type="entry name" value="His_ut_repres"/>
</dbReference>
<dbReference type="Proteomes" id="UP000246744">
    <property type="component" value="Unassembled WGS sequence"/>
</dbReference>
<dbReference type="GO" id="GO:0003700">
    <property type="term" value="F:DNA-binding transcription factor activity"/>
    <property type="evidence" value="ECO:0007669"/>
    <property type="project" value="UniProtKB-UniRule"/>
</dbReference>
<keyword evidence="5" id="KW-0804">Transcription</keyword>
<evidence type="ECO:0000256" key="4">
    <source>
        <dbReference type="ARBA" id="ARBA00023125"/>
    </source>
</evidence>
<dbReference type="AlphaFoldDB" id="A0A317Q4T9"/>
<keyword evidence="1" id="KW-0678">Repressor</keyword>
<dbReference type="SUPFAM" id="SSF64288">
    <property type="entry name" value="Chorismate lyase-like"/>
    <property type="match status" value="1"/>
</dbReference>
<dbReference type="Pfam" id="PF07702">
    <property type="entry name" value="UTRA"/>
    <property type="match status" value="1"/>
</dbReference>
<dbReference type="Gene3D" id="1.10.10.10">
    <property type="entry name" value="Winged helix-like DNA-binding domain superfamily/Winged helix DNA-binding domain"/>
    <property type="match status" value="1"/>
</dbReference>
<evidence type="ECO:0000256" key="5">
    <source>
        <dbReference type="ARBA" id="ARBA00023163"/>
    </source>
</evidence>
<evidence type="ECO:0000256" key="8">
    <source>
        <dbReference type="ARBA" id="ARBA00071620"/>
    </source>
</evidence>
<feature type="domain" description="HTH gntR-type" evidence="10">
    <location>
        <begin position="47"/>
        <end position="115"/>
    </location>
</feature>
<name>A0A317Q4T9_9ENTR</name>
<evidence type="ECO:0000256" key="7">
    <source>
        <dbReference type="ARBA" id="ARBA00060686"/>
    </source>
</evidence>
<sequence length="279" mass="31287">MHPHYVDVYTSSINGITLLINRTMQGTAMTEQTAVSQLVNAMGDQPAPIYQRVKQAIISQINEGAWKPRQRVPSESELVARLGVSRMTINRALRELTSEGYLVRMQGVGTFVAEMKGYTAMLEVHNIAEEITQRGHRHSCRVLGMNEIQADPAQAAVLGLATGQAIFHSLIVHYENDVPVQMEDRLVNPLVAPDYLAQDFMTLTPYTYLMQVAPLTAGEHIVEAIMPDTPQRELLEMNAAEPCLLIRRQTWSDNRVVTYARLLYPGTRYKLLGRFKGHG</sequence>
<evidence type="ECO:0000256" key="9">
    <source>
        <dbReference type="NCBIfam" id="TIGR02018"/>
    </source>
</evidence>
<dbReference type="SMART" id="SM00866">
    <property type="entry name" value="UTRA"/>
    <property type="match status" value="1"/>
</dbReference>